<keyword evidence="6" id="KW-0732">Signal</keyword>
<evidence type="ECO:0000256" key="4">
    <source>
        <dbReference type="ARBA" id="ARBA00023136"/>
    </source>
</evidence>
<dbReference type="InterPro" id="IPR045120">
    <property type="entry name" value="Suco/Slp1-like"/>
</dbReference>
<evidence type="ECO:0000256" key="1">
    <source>
        <dbReference type="ARBA" id="ARBA00004308"/>
    </source>
</evidence>
<dbReference type="eggNOG" id="KOG1396">
    <property type="taxonomic scope" value="Eukaryota"/>
</dbReference>
<dbReference type="GO" id="GO:0005737">
    <property type="term" value="C:cytoplasm"/>
    <property type="evidence" value="ECO:0007669"/>
    <property type="project" value="TreeGrafter"/>
</dbReference>
<organism evidence="8 9">
    <name type="scientific">Tetrahymena thermophila (strain SB210)</name>
    <dbReference type="NCBI Taxonomy" id="312017"/>
    <lineage>
        <taxon>Eukaryota</taxon>
        <taxon>Sar</taxon>
        <taxon>Alveolata</taxon>
        <taxon>Ciliophora</taxon>
        <taxon>Intramacronucleata</taxon>
        <taxon>Oligohymenophorea</taxon>
        <taxon>Hymenostomatida</taxon>
        <taxon>Tetrahymenina</taxon>
        <taxon>Tetrahymenidae</taxon>
        <taxon>Tetrahymena</taxon>
    </lineage>
</organism>
<feature type="transmembrane region" description="Helical" evidence="5">
    <location>
        <begin position="417"/>
        <end position="437"/>
    </location>
</feature>
<dbReference type="GeneID" id="7823367"/>
<reference evidence="9" key="1">
    <citation type="journal article" date="2006" name="PLoS Biol.">
        <title>Macronuclear genome sequence of the ciliate Tetrahymena thermophila, a model eukaryote.</title>
        <authorList>
            <person name="Eisen J.A."/>
            <person name="Coyne R.S."/>
            <person name="Wu M."/>
            <person name="Wu D."/>
            <person name="Thiagarajan M."/>
            <person name="Wortman J.R."/>
            <person name="Badger J.H."/>
            <person name="Ren Q."/>
            <person name="Amedeo P."/>
            <person name="Jones K.M."/>
            <person name="Tallon L.J."/>
            <person name="Delcher A.L."/>
            <person name="Salzberg S.L."/>
            <person name="Silva J.C."/>
            <person name="Haas B.J."/>
            <person name="Majoros W.H."/>
            <person name="Farzad M."/>
            <person name="Carlton J.M."/>
            <person name="Smith R.K. Jr."/>
            <person name="Garg J."/>
            <person name="Pearlman R.E."/>
            <person name="Karrer K.M."/>
            <person name="Sun L."/>
            <person name="Manning G."/>
            <person name="Elde N.C."/>
            <person name="Turkewitz A.P."/>
            <person name="Asai D.J."/>
            <person name="Wilkes D.E."/>
            <person name="Wang Y."/>
            <person name="Cai H."/>
            <person name="Collins K."/>
            <person name="Stewart B.A."/>
            <person name="Lee S.R."/>
            <person name="Wilamowska K."/>
            <person name="Weinberg Z."/>
            <person name="Ruzzo W.L."/>
            <person name="Wloga D."/>
            <person name="Gaertig J."/>
            <person name="Frankel J."/>
            <person name="Tsao C.-C."/>
            <person name="Gorovsky M.A."/>
            <person name="Keeling P.J."/>
            <person name="Waller R.F."/>
            <person name="Patron N.J."/>
            <person name="Cherry J.M."/>
            <person name="Stover N.A."/>
            <person name="Krieger C.J."/>
            <person name="del Toro C."/>
            <person name="Ryder H.F."/>
            <person name="Williamson S.C."/>
            <person name="Barbeau R.A."/>
            <person name="Hamilton E.P."/>
            <person name="Orias E."/>
        </authorList>
    </citation>
    <scope>NUCLEOTIDE SEQUENCE [LARGE SCALE GENOMIC DNA]</scope>
    <source>
        <strain evidence="9">SB210</strain>
    </source>
</reference>
<evidence type="ECO:0000313" key="8">
    <source>
        <dbReference type="EMBL" id="EAS03093.2"/>
    </source>
</evidence>
<dbReference type="Gene3D" id="2.60.120.260">
    <property type="entry name" value="Galactose-binding domain-like"/>
    <property type="match status" value="1"/>
</dbReference>
<dbReference type="GO" id="GO:0012505">
    <property type="term" value="C:endomembrane system"/>
    <property type="evidence" value="ECO:0007669"/>
    <property type="project" value="UniProtKB-SubCell"/>
</dbReference>
<dbReference type="GO" id="GO:0016020">
    <property type="term" value="C:membrane"/>
    <property type="evidence" value="ECO:0007669"/>
    <property type="project" value="InterPro"/>
</dbReference>
<feature type="domain" description="SUN" evidence="7">
    <location>
        <begin position="76"/>
        <end position="237"/>
    </location>
</feature>
<dbReference type="HOGENOM" id="CLU_602015_0_0_1"/>
<name>I7MLU6_TETTS</name>
<proteinExistence type="predicted"/>
<dbReference type="PROSITE" id="PS51469">
    <property type="entry name" value="SUN"/>
    <property type="match status" value="1"/>
</dbReference>
<dbReference type="OMA" id="THYDDEY"/>
<protein>
    <submittedName>
        <fullName evidence="8">Sad1/UNC-like carboxy-terminal protein</fullName>
    </submittedName>
</protein>
<evidence type="ECO:0000259" key="7">
    <source>
        <dbReference type="PROSITE" id="PS51469"/>
    </source>
</evidence>
<dbReference type="STRING" id="312017.I7MLU6"/>
<dbReference type="InterPro" id="IPR008979">
    <property type="entry name" value="Galactose-bd-like_sf"/>
</dbReference>
<comment type="subcellular location">
    <subcellularLocation>
        <location evidence="1">Endomembrane system</location>
    </subcellularLocation>
</comment>
<evidence type="ECO:0000256" key="5">
    <source>
        <dbReference type="SAM" id="Phobius"/>
    </source>
</evidence>
<dbReference type="OrthoDB" id="266334at2759"/>
<sequence>MDFFRLFLIIVLSVSLVKYQFQSAQNFIDSLENIYTSFLDDKYSGFYQGFKEQIYENEFSRSLQIFIKNFDLKYFLNKILMARIEQSKIKSEINKKNNFASLYGGASIIEKNEGSLNTKSILDDNIDKYMLNKCSMKNKYIVVSLKEDININGFAIINKEFYSSNVKDIVVYGSNEYPIEMQEWVQLGEFRLENIYEWQQFPLKTMWARYVRFEFKTHYDDEYYCTITQIKVFGSPILADFKKDFVNQKRDKKTVNSNKLPTGQSYNDLNKTTEVKNIQLKEHKYSNQNQISVPGYERFEKKNQQSDIGEIIINMIQTRQQCKNLNWEVFKEQNQCSEEEQRQQQLEFEQSQSIFTILTMNISEIRRFIDEQVQSNEFFNNEISSYKSQLLKCNQENIKVDQLNKYQMDQIEDLRKMFYTVTIVGSISFLGLLLLICSRKKQTIDYDNAHQFSRR</sequence>
<dbReference type="EMBL" id="GG662504">
    <property type="protein sequence ID" value="EAS03093.2"/>
    <property type="molecule type" value="Genomic_DNA"/>
</dbReference>
<dbReference type="InterPro" id="IPR012919">
    <property type="entry name" value="SUN_dom"/>
</dbReference>
<dbReference type="PANTHER" id="PTHR12953:SF0">
    <property type="entry name" value="SUN DOMAIN-CONTAINING OSSIFICATION FACTOR"/>
    <property type="match status" value="1"/>
</dbReference>
<keyword evidence="4 5" id="KW-0472">Membrane</keyword>
<dbReference type="KEGG" id="tet:TTHERM_00444750"/>
<keyword evidence="2 5" id="KW-0812">Transmembrane</keyword>
<dbReference type="AlphaFoldDB" id="I7MLU6"/>
<dbReference type="GO" id="GO:0034975">
    <property type="term" value="P:protein folding in endoplasmic reticulum"/>
    <property type="evidence" value="ECO:0007669"/>
    <property type="project" value="TreeGrafter"/>
</dbReference>
<dbReference type="Pfam" id="PF07738">
    <property type="entry name" value="Sad1_UNC"/>
    <property type="match status" value="1"/>
</dbReference>
<evidence type="ECO:0000256" key="2">
    <source>
        <dbReference type="ARBA" id="ARBA00022692"/>
    </source>
</evidence>
<dbReference type="Proteomes" id="UP000009168">
    <property type="component" value="Unassembled WGS sequence"/>
</dbReference>
<keyword evidence="9" id="KW-1185">Reference proteome</keyword>
<accession>I7MLU6</accession>
<evidence type="ECO:0000256" key="3">
    <source>
        <dbReference type="ARBA" id="ARBA00022989"/>
    </source>
</evidence>
<dbReference type="SUPFAM" id="SSF49785">
    <property type="entry name" value="Galactose-binding domain-like"/>
    <property type="match status" value="1"/>
</dbReference>
<gene>
    <name evidence="8" type="ORF">TTHERM_00444750</name>
</gene>
<dbReference type="PANTHER" id="PTHR12953">
    <property type="entry name" value="MEMBRANE PROTEIN CH1 RELATED"/>
    <property type="match status" value="1"/>
</dbReference>
<feature type="signal peptide" evidence="6">
    <location>
        <begin position="1"/>
        <end position="24"/>
    </location>
</feature>
<evidence type="ECO:0000256" key="6">
    <source>
        <dbReference type="SAM" id="SignalP"/>
    </source>
</evidence>
<evidence type="ECO:0000313" key="9">
    <source>
        <dbReference type="Proteomes" id="UP000009168"/>
    </source>
</evidence>
<dbReference type="RefSeq" id="XP_001023338.2">
    <property type="nucleotide sequence ID" value="XM_001023338.3"/>
</dbReference>
<feature type="chain" id="PRO_5003712654" evidence="6">
    <location>
        <begin position="25"/>
        <end position="455"/>
    </location>
</feature>
<keyword evidence="3 5" id="KW-1133">Transmembrane helix</keyword>
<dbReference type="InParanoid" id="I7MLU6"/>